<dbReference type="RefSeq" id="WP_039650929.1">
    <property type="nucleotide sequence ID" value="NZ_CP007770.1"/>
</dbReference>
<gene>
    <name evidence="9" type="ORF">CINS_1333</name>
</gene>
<keyword evidence="8" id="KW-0046">Antibiotic resistance</keyword>
<reference evidence="9 10" key="1">
    <citation type="journal article" date="2014" name="Genome Biol. Evol.">
        <title>Comparative Genomics of the Campylobacter lari Group.</title>
        <authorList>
            <person name="Miller W.G."/>
            <person name="Yee E."/>
            <person name="Chapman M.H."/>
            <person name="Smith T.P."/>
            <person name="Bono J.L."/>
            <person name="Huynh S."/>
            <person name="Parker C.T."/>
            <person name="Vandamme P."/>
            <person name="Luong K."/>
            <person name="Korlach J."/>
        </authorList>
    </citation>
    <scope>NUCLEOTIDE SEQUENCE [LARGE SCALE GENOMIC DNA]</scope>
    <source>
        <strain evidence="9 10">NCTC 12927</strain>
    </source>
</reference>
<evidence type="ECO:0000256" key="1">
    <source>
        <dbReference type="ARBA" id="ARBA00001526"/>
    </source>
</evidence>
<dbReference type="SUPFAM" id="SSF81901">
    <property type="entry name" value="HCP-like"/>
    <property type="match status" value="1"/>
</dbReference>
<evidence type="ECO:0000313" key="10">
    <source>
        <dbReference type="Proteomes" id="UP000031163"/>
    </source>
</evidence>
<proteinExistence type="inferred from homology"/>
<evidence type="ECO:0000256" key="5">
    <source>
        <dbReference type="ARBA" id="ARBA00022801"/>
    </source>
</evidence>
<keyword evidence="7" id="KW-1015">Disulfide bond</keyword>
<evidence type="ECO:0000256" key="2">
    <source>
        <dbReference type="ARBA" id="ARBA00008486"/>
    </source>
</evidence>
<organism evidence="9 10">
    <name type="scientific">Campylobacter insulaenigrae NCTC 12927</name>
    <dbReference type="NCBI Taxonomy" id="1031564"/>
    <lineage>
        <taxon>Bacteria</taxon>
        <taxon>Pseudomonadati</taxon>
        <taxon>Campylobacterota</taxon>
        <taxon>Epsilonproteobacteria</taxon>
        <taxon>Campylobacterales</taxon>
        <taxon>Campylobacteraceae</taxon>
        <taxon>Campylobacter</taxon>
    </lineage>
</organism>
<dbReference type="GeneID" id="74432114"/>
<comment type="similarity">
    <text evidence="2">Belongs to the hcp beta-lactamase family.</text>
</comment>
<dbReference type="Pfam" id="PF08238">
    <property type="entry name" value="Sel1"/>
    <property type="match status" value="3"/>
</dbReference>
<protein>
    <recommendedName>
        <fullName evidence="3">beta-lactamase</fullName>
        <ecNumber evidence="3">3.5.2.6</ecNumber>
    </recommendedName>
</protein>
<dbReference type="InterPro" id="IPR040239">
    <property type="entry name" value="HcpB-like"/>
</dbReference>
<name>A0A0A8H5T0_9BACT</name>
<dbReference type="Proteomes" id="UP000031163">
    <property type="component" value="Chromosome"/>
</dbReference>
<evidence type="ECO:0000256" key="7">
    <source>
        <dbReference type="ARBA" id="ARBA00023157"/>
    </source>
</evidence>
<comment type="catalytic activity">
    <reaction evidence="1">
        <text>a beta-lactam + H2O = a substituted beta-amino acid</text>
        <dbReference type="Rhea" id="RHEA:20401"/>
        <dbReference type="ChEBI" id="CHEBI:15377"/>
        <dbReference type="ChEBI" id="CHEBI:35627"/>
        <dbReference type="ChEBI" id="CHEBI:140347"/>
        <dbReference type="EC" id="3.5.2.6"/>
    </reaction>
</comment>
<evidence type="ECO:0000256" key="8">
    <source>
        <dbReference type="ARBA" id="ARBA00023251"/>
    </source>
</evidence>
<evidence type="ECO:0000256" key="3">
    <source>
        <dbReference type="ARBA" id="ARBA00012865"/>
    </source>
</evidence>
<evidence type="ECO:0000313" key="9">
    <source>
        <dbReference type="EMBL" id="AJC88289.1"/>
    </source>
</evidence>
<dbReference type="PANTHER" id="PTHR13891:SF1">
    <property type="entry name" value="CYTOCHROME C OXIDASE ASSEMBLY FACTOR 7"/>
    <property type="match status" value="1"/>
</dbReference>
<dbReference type="InterPro" id="IPR011990">
    <property type="entry name" value="TPR-like_helical_dom_sf"/>
</dbReference>
<sequence length="126" mass="13936">MKKVLIVLAILFLNFVYSQEDLVAKGIKAYDRGDYLIALKCFKKSCDLNDGLGCFNLGIMYANGSGIKKDNFKAVELYQKSCDLNSDLGCFNLGAMYAIGSGVRKDISKALEYFGKACDLRDDLDC</sequence>
<accession>A0A0A8H5T0</accession>
<dbReference type="EMBL" id="CP007770">
    <property type="protein sequence ID" value="AJC88289.1"/>
    <property type="molecule type" value="Genomic_DNA"/>
</dbReference>
<evidence type="ECO:0000256" key="6">
    <source>
        <dbReference type="ARBA" id="ARBA00022803"/>
    </source>
</evidence>
<dbReference type="InterPro" id="IPR006597">
    <property type="entry name" value="Sel1-like"/>
</dbReference>
<dbReference type="AlphaFoldDB" id="A0A0A8H5T0"/>
<keyword evidence="6" id="KW-0802">TPR repeat</keyword>
<dbReference type="Gene3D" id="1.25.40.10">
    <property type="entry name" value="Tetratricopeptide repeat domain"/>
    <property type="match status" value="1"/>
</dbReference>
<dbReference type="HOGENOM" id="CLU_000288_36_12_7"/>
<dbReference type="KEGG" id="cis:CINS_1333"/>
<evidence type="ECO:0000256" key="4">
    <source>
        <dbReference type="ARBA" id="ARBA00022737"/>
    </source>
</evidence>
<keyword evidence="5" id="KW-0378">Hydrolase</keyword>
<dbReference type="PANTHER" id="PTHR13891">
    <property type="entry name" value="CYTOCHROME C OXIDASE ASSEMBLY FACTOR 7"/>
    <property type="match status" value="1"/>
</dbReference>
<keyword evidence="4" id="KW-0677">Repeat</keyword>
<dbReference type="GO" id="GO:0008800">
    <property type="term" value="F:beta-lactamase activity"/>
    <property type="evidence" value="ECO:0007669"/>
    <property type="project" value="UniProtKB-EC"/>
</dbReference>
<dbReference type="STRING" id="1031564.CINS_1333"/>
<dbReference type="GO" id="GO:0046677">
    <property type="term" value="P:response to antibiotic"/>
    <property type="evidence" value="ECO:0007669"/>
    <property type="project" value="UniProtKB-KW"/>
</dbReference>
<dbReference type="EC" id="3.5.2.6" evidence="3"/>
<dbReference type="SMART" id="SM00671">
    <property type="entry name" value="SEL1"/>
    <property type="match status" value="3"/>
</dbReference>